<feature type="region of interest" description="Disordered" evidence="1">
    <location>
        <begin position="356"/>
        <end position="376"/>
    </location>
</feature>
<keyword evidence="3" id="KW-1185">Reference proteome</keyword>
<reference evidence="2 3" key="1">
    <citation type="submission" date="2023-12" db="EMBL/GenBank/DDBJ databases">
        <title>the genome sequence of Hyalangium sp. s54d21.</title>
        <authorList>
            <person name="Zhang X."/>
        </authorList>
    </citation>
    <scope>NUCLEOTIDE SEQUENCE [LARGE SCALE GENOMIC DNA]</scope>
    <source>
        <strain evidence="3">s54d21</strain>
    </source>
</reference>
<sequence>MPPLPKWFEALKKDPKATEAGIRWFTPEESEAKRAELLRGYEAGDARTRLHLPEAAFTTAKTQVARFLPVAEGPATSDRSGHKHRGWLLLDKQAPSADELKVALAPSHPPFFWIGGGQTVASLKEVFASYFLTHVPSEDKLERTVRGFLGTGSVNKIDLIQLHDRYEASPFLDALAWGSAHKRDPFTLELMPKGHEGQDMARRFREQAPEGLATFTFRSLFSKSILRAEAHAGVADGVNVFVGQVRYRPARQAALIRDLNEKLGTKYPEDLPVDLAGALLGLPFDSPELIRAGLQKPPPPASINFGLLVLDCLAPDAATTEKDLREYASHADDSVRQTVANLALRRNLKALVSEMAGREQHPELKKQLGEAAQRLH</sequence>
<accession>A0ABU5H1Q2</accession>
<name>A0ABU5H1Q2_9BACT</name>
<dbReference type="Proteomes" id="UP001291309">
    <property type="component" value="Unassembled WGS sequence"/>
</dbReference>
<protein>
    <submittedName>
        <fullName evidence="2">Uncharacterized protein</fullName>
    </submittedName>
</protein>
<feature type="compositionally biased region" description="Basic and acidic residues" evidence="1">
    <location>
        <begin position="356"/>
        <end position="368"/>
    </location>
</feature>
<dbReference type="EMBL" id="JAXIVS010000002">
    <property type="protein sequence ID" value="MDY7226045.1"/>
    <property type="molecule type" value="Genomic_DNA"/>
</dbReference>
<proteinExistence type="predicted"/>
<dbReference type="RefSeq" id="WP_321544766.1">
    <property type="nucleotide sequence ID" value="NZ_JAXIVS010000002.1"/>
</dbReference>
<gene>
    <name evidence="2" type="ORF">SYV04_06605</name>
</gene>
<evidence type="ECO:0000313" key="2">
    <source>
        <dbReference type="EMBL" id="MDY7226045.1"/>
    </source>
</evidence>
<comment type="caution">
    <text evidence="2">The sequence shown here is derived from an EMBL/GenBank/DDBJ whole genome shotgun (WGS) entry which is preliminary data.</text>
</comment>
<evidence type="ECO:0000256" key="1">
    <source>
        <dbReference type="SAM" id="MobiDB-lite"/>
    </source>
</evidence>
<evidence type="ECO:0000313" key="3">
    <source>
        <dbReference type="Proteomes" id="UP001291309"/>
    </source>
</evidence>
<organism evidence="2 3">
    <name type="scientific">Hyalangium rubrum</name>
    <dbReference type="NCBI Taxonomy" id="3103134"/>
    <lineage>
        <taxon>Bacteria</taxon>
        <taxon>Pseudomonadati</taxon>
        <taxon>Myxococcota</taxon>
        <taxon>Myxococcia</taxon>
        <taxon>Myxococcales</taxon>
        <taxon>Cystobacterineae</taxon>
        <taxon>Archangiaceae</taxon>
        <taxon>Hyalangium</taxon>
    </lineage>
</organism>